<reference evidence="8" key="1">
    <citation type="submission" date="2022-11" db="EMBL/GenBank/DDBJ databases">
        <title>Draft genome sequence of Hoeflea poritis E7-10 and Hoeflea prorocentri PM5-8, separated from scleractinian coral Porites lutea and marine dinoflagellate.</title>
        <authorList>
            <person name="Zhang G."/>
            <person name="Wei Q."/>
            <person name="Cai L."/>
        </authorList>
    </citation>
    <scope>NUCLEOTIDE SEQUENCE</scope>
    <source>
        <strain evidence="8">PM5-8</strain>
    </source>
</reference>
<evidence type="ECO:0000259" key="7">
    <source>
        <dbReference type="Pfam" id="PF00892"/>
    </source>
</evidence>
<evidence type="ECO:0000256" key="5">
    <source>
        <dbReference type="ARBA" id="ARBA00023136"/>
    </source>
</evidence>
<evidence type="ECO:0000256" key="2">
    <source>
        <dbReference type="ARBA" id="ARBA00009853"/>
    </source>
</evidence>
<feature type="domain" description="EamA" evidence="7">
    <location>
        <begin position="166"/>
        <end position="296"/>
    </location>
</feature>
<dbReference type="AlphaFoldDB" id="A0A9X3ZH63"/>
<dbReference type="SUPFAM" id="SSF103481">
    <property type="entry name" value="Multidrug resistance efflux transporter EmrE"/>
    <property type="match status" value="2"/>
</dbReference>
<comment type="caution">
    <text evidence="8">The sequence shown here is derived from an EMBL/GenBank/DDBJ whole genome shotgun (WGS) entry which is preliminary data.</text>
</comment>
<dbReference type="InterPro" id="IPR000620">
    <property type="entry name" value="EamA_dom"/>
</dbReference>
<dbReference type="Pfam" id="PF00892">
    <property type="entry name" value="EamA"/>
    <property type="match status" value="2"/>
</dbReference>
<dbReference type="InterPro" id="IPR037185">
    <property type="entry name" value="EmrE-like"/>
</dbReference>
<evidence type="ECO:0000256" key="6">
    <source>
        <dbReference type="SAM" id="Phobius"/>
    </source>
</evidence>
<dbReference type="EMBL" id="JAPJZI010000001">
    <property type="protein sequence ID" value="MDA5399292.1"/>
    <property type="molecule type" value="Genomic_DNA"/>
</dbReference>
<evidence type="ECO:0000313" key="8">
    <source>
        <dbReference type="EMBL" id="MDA5399292.1"/>
    </source>
</evidence>
<evidence type="ECO:0000313" key="9">
    <source>
        <dbReference type="Proteomes" id="UP001151234"/>
    </source>
</evidence>
<sequence>MNEAAGQGVRVNQLTGIGLKLASVVFFVAMATCVKAAGDGVPPGQIVFFRSSMAMIPVLIYLAARRQLSTAFVTRYPLRHIWRGMVGVAAMGFGFYGLTQLPLPDAIALGYARPLLMVVLASLVLGETIRVYRWSAVTVGLVGVMVISWPLLTIFDGEFWQNGQTRGVVAVLVSAFLVAFAMILVRRLVETERTPTIVLYFSLSATMLSLLSLPFGWVPLDARMLTLLIMAGVLGGLGQILLTQSYRHAEVSTIAPFEYTSIVFGIVIGYFLFGDIPQWSMIIGTAIVVGAGLYIIVREHRLGVERRAGRRFTTPQG</sequence>
<feature type="transmembrane region" description="Helical" evidence="6">
    <location>
        <begin position="84"/>
        <end position="101"/>
    </location>
</feature>
<name>A0A9X3ZH63_9HYPH</name>
<accession>A0A9X3ZH63</accession>
<feature type="transmembrane region" description="Helical" evidence="6">
    <location>
        <begin position="279"/>
        <end position="297"/>
    </location>
</feature>
<evidence type="ECO:0000256" key="1">
    <source>
        <dbReference type="ARBA" id="ARBA00004141"/>
    </source>
</evidence>
<comment type="subcellular location">
    <subcellularLocation>
        <location evidence="1">Membrane</location>
        <topology evidence="1">Multi-pass membrane protein</topology>
    </subcellularLocation>
</comment>
<protein>
    <submittedName>
        <fullName evidence="8">DMT family transporter</fullName>
    </submittedName>
</protein>
<evidence type="ECO:0000256" key="3">
    <source>
        <dbReference type="ARBA" id="ARBA00022692"/>
    </source>
</evidence>
<proteinExistence type="inferred from homology"/>
<organism evidence="8 9">
    <name type="scientific">Hoeflea prorocentri</name>
    <dbReference type="NCBI Taxonomy" id="1922333"/>
    <lineage>
        <taxon>Bacteria</taxon>
        <taxon>Pseudomonadati</taxon>
        <taxon>Pseudomonadota</taxon>
        <taxon>Alphaproteobacteria</taxon>
        <taxon>Hyphomicrobiales</taxon>
        <taxon>Rhizobiaceae</taxon>
        <taxon>Hoeflea</taxon>
    </lineage>
</organism>
<dbReference type="RefSeq" id="WP_267990735.1">
    <property type="nucleotide sequence ID" value="NZ_JAPJZI010000001.1"/>
</dbReference>
<keyword evidence="5 6" id="KW-0472">Membrane</keyword>
<feature type="transmembrane region" description="Helical" evidence="6">
    <location>
        <begin position="167"/>
        <end position="185"/>
    </location>
</feature>
<feature type="transmembrane region" description="Helical" evidence="6">
    <location>
        <begin position="224"/>
        <end position="242"/>
    </location>
</feature>
<dbReference type="PANTHER" id="PTHR22911:SF6">
    <property type="entry name" value="SOLUTE CARRIER FAMILY 35 MEMBER G1"/>
    <property type="match status" value="1"/>
</dbReference>
<dbReference type="Proteomes" id="UP001151234">
    <property type="component" value="Unassembled WGS sequence"/>
</dbReference>
<comment type="similarity">
    <text evidence="2">Belongs to the drug/metabolite transporter (DMT) superfamily. 10 TMS drug/metabolite exporter (DME) (TC 2.A.7.3) family.</text>
</comment>
<evidence type="ECO:0000256" key="4">
    <source>
        <dbReference type="ARBA" id="ARBA00022989"/>
    </source>
</evidence>
<feature type="transmembrane region" description="Helical" evidence="6">
    <location>
        <begin position="132"/>
        <end position="155"/>
    </location>
</feature>
<feature type="transmembrane region" description="Helical" evidence="6">
    <location>
        <begin position="197"/>
        <end position="218"/>
    </location>
</feature>
<feature type="transmembrane region" description="Helical" evidence="6">
    <location>
        <begin position="44"/>
        <end position="64"/>
    </location>
</feature>
<dbReference type="PANTHER" id="PTHR22911">
    <property type="entry name" value="ACYL-MALONYL CONDENSING ENZYME-RELATED"/>
    <property type="match status" value="1"/>
</dbReference>
<feature type="transmembrane region" description="Helical" evidence="6">
    <location>
        <begin position="107"/>
        <end position="125"/>
    </location>
</feature>
<feature type="transmembrane region" description="Helical" evidence="6">
    <location>
        <begin position="254"/>
        <end position="273"/>
    </location>
</feature>
<feature type="domain" description="EamA" evidence="7">
    <location>
        <begin position="15"/>
        <end position="148"/>
    </location>
</feature>
<gene>
    <name evidence="8" type="ORF">OQ273_11975</name>
</gene>
<keyword evidence="9" id="KW-1185">Reference proteome</keyword>
<keyword evidence="4 6" id="KW-1133">Transmembrane helix</keyword>
<keyword evidence="3 6" id="KW-0812">Transmembrane</keyword>
<dbReference type="GO" id="GO:0016020">
    <property type="term" value="C:membrane"/>
    <property type="evidence" value="ECO:0007669"/>
    <property type="project" value="UniProtKB-SubCell"/>
</dbReference>